<evidence type="ECO:0000313" key="8">
    <source>
        <dbReference type="Proteomes" id="UP000054485"/>
    </source>
</evidence>
<organism evidence="7 8">
    <name type="scientific">Suillus luteus UH-Slu-Lm8-n1</name>
    <dbReference type="NCBI Taxonomy" id="930992"/>
    <lineage>
        <taxon>Eukaryota</taxon>
        <taxon>Fungi</taxon>
        <taxon>Dikarya</taxon>
        <taxon>Basidiomycota</taxon>
        <taxon>Agaricomycotina</taxon>
        <taxon>Agaricomycetes</taxon>
        <taxon>Agaricomycetidae</taxon>
        <taxon>Boletales</taxon>
        <taxon>Suillineae</taxon>
        <taxon>Suillaceae</taxon>
        <taxon>Suillus</taxon>
    </lineage>
</organism>
<reference evidence="8" key="2">
    <citation type="submission" date="2015-01" db="EMBL/GenBank/DDBJ databases">
        <title>Evolutionary Origins and Diversification of the Mycorrhizal Mutualists.</title>
        <authorList>
            <consortium name="DOE Joint Genome Institute"/>
            <consortium name="Mycorrhizal Genomics Consortium"/>
            <person name="Kohler A."/>
            <person name="Kuo A."/>
            <person name="Nagy L.G."/>
            <person name="Floudas D."/>
            <person name="Copeland A."/>
            <person name="Barry K.W."/>
            <person name="Cichocki N."/>
            <person name="Veneault-Fourrey C."/>
            <person name="LaButti K."/>
            <person name="Lindquist E.A."/>
            <person name="Lipzen A."/>
            <person name="Lundell T."/>
            <person name="Morin E."/>
            <person name="Murat C."/>
            <person name="Riley R."/>
            <person name="Ohm R."/>
            <person name="Sun H."/>
            <person name="Tunlid A."/>
            <person name="Henrissat B."/>
            <person name="Grigoriev I.V."/>
            <person name="Hibbett D.S."/>
            <person name="Martin F."/>
        </authorList>
    </citation>
    <scope>NUCLEOTIDE SEQUENCE [LARGE SCALE GENOMIC DNA]</scope>
    <source>
        <strain evidence="8">UH-Slu-Lm8-n1</strain>
    </source>
</reference>
<dbReference type="AlphaFoldDB" id="A0A0D0BIM7"/>
<dbReference type="HOGENOM" id="CLU_009123_6_1_1"/>
<reference evidence="7 8" key="1">
    <citation type="submission" date="2014-04" db="EMBL/GenBank/DDBJ databases">
        <authorList>
            <consortium name="DOE Joint Genome Institute"/>
            <person name="Kuo A."/>
            <person name="Ruytinx J."/>
            <person name="Rineau F."/>
            <person name="Colpaert J."/>
            <person name="Kohler A."/>
            <person name="Nagy L.G."/>
            <person name="Floudas D."/>
            <person name="Copeland A."/>
            <person name="Barry K.W."/>
            <person name="Cichocki N."/>
            <person name="Veneault-Fourrey C."/>
            <person name="LaButti K."/>
            <person name="Lindquist E.A."/>
            <person name="Lipzen A."/>
            <person name="Lundell T."/>
            <person name="Morin E."/>
            <person name="Murat C."/>
            <person name="Sun H."/>
            <person name="Tunlid A."/>
            <person name="Henrissat B."/>
            <person name="Grigoriev I.V."/>
            <person name="Hibbett D.S."/>
            <person name="Martin F."/>
            <person name="Nordberg H.P."/>
            <person name="Cantor M.N."/>
            <person name="Hua S.X."/>
        </authorList>
    </citation>
    <scope>NUCLEOTIDE SEQUENCE [LARGE SCALE GENOMIC DNA]</scope>
    <source>
        <strain evidence="7 8">UH-Slu-Lm8-n1</strain>
    </source>
</reference>
<keyword evidence="8" id="KW-1185">Reference proteome</keyword>
<dbReference type="EMBL" id="KN835224">
    <property type="protein sequence ID" value="KIK43008.1"/>
    <property type="molecule type" value="Genomic_DNA"/>
</dbReference>
<evidence type="ECO:0000256" key="2">
    <source>
        <dbReference type="ARBA" id="ARBA00022723"/>
    </source>
</evidence>
<dbReference type="Pfam" id="PF05699">
    <property type="entry name" value="Dimer_Tnp_hAT"/>
    <property type="match status" value="1"/>
</dbReference>
<keyword evidence="3" id="KW-0863">Zinc-finger</keyword>
<dbReference type="STRING" id="930992.A0A0D0BIM7"/>
<dbReference type="Proteomes" id="UP000054485">
    <property type="component" value="Unassembled WGS sequence"/>
</dbReference>
<evidence type="ECO:0000256" key="4">
    <source>
        <dbReference type="ARBA" id="ARBA00022833"/>
    </source>
</evidence>
<evidence type="ECO:0000256" key="3">
    <source>
        <dbReference type="ARBA" id="ARBA00022771"/>
    </source>
</evidence>
<dbReference type="SUPFAM" id="SSF53098">
    <property type="entry name" value="Ribonuclease H-like"/>
    <property type="match status" value="1"/>
</dbReference>
<evidence type="ECO:0000259" key="6">
    <source>
        <dbReference type="Pfam" id="PF05699"/>
    </source>
</evidence>
<dbReference type="GO" id="GO:0046983">
    <property type="term" value="F:protein dimerization activity"/>
    <property type="evidence" value="ECO:0007669"/>
    <property type="project" value="InterPro"/>
</dbReference>
<dbReference type="InterPro" id="IPR012337">
    <property type="entry name" value="RNaseH-like_sf"/>
</dbReference>
<dbReference type="PANTHER" id="PTHR46481:SF10">
    <property type="entry name" value="ZINC FINGER BED DOMAIN-CONTAINING PROTEIN 39"/>
    <property type="match status" value="1"/>
</dbReference>
<feature type="non-terminal residue" evidence="7">
    <location>
        <position position="1"/>
    </location>
</feature>
<sequence>VIDPAMRLSWIEKHWAQQQTEGAKKHIIKLMHAKRGDISGSAPCPTAEVPRQSGTLGARIYGLPDVQTRPERHDGVQTVEQELEAYSTATHSPKGTDILSFWRVSQGMFPTIYAIAMDYLPIQASAVPCERVFSSSSETYTKKRNRLSPVLMEALQIVKFILRKERLNFTRGWAASQQDMEYALLRETASDGSFALDTSGTSGDNFTHDALLNAIAVQECDDIDDAATIYGILQ</sequence>
<protein>
    <recommendedName>
        <fullName evidence="6">HAT C-terminal dimerisation domain-containing protein</fullName>
    </recommendedName>
</protein>
<comment type="subcellular location">
    <subcellularLocation>
        <location evidence="1">Nucleus</location>
    </subcellularLocation>
</comment>
<keyword evidence="4" id="KW-0862">Zinc</keyword>
<dbReference type="InterPro" id="IPR008906">
    <property type="entry name" value="HATC_C_dom"/>
</dbReference>
<keyword evidence="5" id="KW-0539">Nucleus</keyword>
<dbReference type="InParanoid" id="A0A0D0BIM7"/>
<dbReference type="GO" id="GO:0008270">
    <property type="term" value="F:zinc ion binding"/>
    <property type="evidence" value="ECO:0007669"/>
    <property type="project" value="UniProtKB-KW"/>
</dbReference>
<dbReference type="OrthoDB" id="3241084at2759"/>
<keyword evidence="2" id="KW-0479">Metal-binding</keyword>
<evidence type="ECO:0000313" key="7">
    <source>
        <dbReference type="EMBL" id="KIK43008.1"/>
    </source>
</evidence>
<accession>A0A0D0BIM7</accession>
<name>A0A0D0BIM7_9AGAM</name>
<evidence type="ECO:0000256" key="5">
    <source>
        <dbReference type="ARBA" id="ARBA00023242"/>
    </source>
</evidence>
<proteinExistence type="predicted"/>
<gene>
    <name evidence="7" type="ORF">CY34DRAFT_82583</name>
</gene>
<evidence type="ECO:0000256" key="1">
    <source>
        <dbReference type="ARBA" id="ARBA00004123"/>
    </source>
</evidence>
<dbReference type="PANTHER" id="PTHR46481">
    <property type="entry name" value="ZINC FINGER BED DOMAIN-CONTAINING PROTEIN 4"/>
    <property type="match status" value="1"/>
</dbReference>
<feature type="domain" description="HAT C-terminal dimerisation" evidence="6">
    <location>
        <begin position="82"/>
        <end position="159"/>
    </location>
</feature>
<dbReference type="GO" id="GO:0005634">
    <property type="term" value="C:nucleus"/>
    <property type="evidence" value="ECO:0007669"/>
    <property type="project" value="UniProtKB-SubCell"/>
</dbReference>
<dbReference type="InterPro" id="IPR052035">
    <property type="entry name" value="ZnF_BED_domain_contain"/>
</dbReference>